<sequence>MSGYHDLIELIAKRQMGILGKRNTMEIFGKAGLALDSEGKLDNDSAGYGELEALTITLHEKYGPVPIMGCKIPVARKAKELNLKLPPLFA</sequence>
<reference evidence="1" key="1">
    <citation type="submission" date="2018-06" db="EMBL/GenBank/DDBJ databases">
        <authorList>
            <person name="Zhirakovskaya E."/>
        </authorList>
    </citation>
    <scope>NUCLEOTIDE SEQUENCE</scope>
</reference>
<name>A0A3B1CFY4_9ZZZZ</name>
<accession>A0A3B1CFY4</accession>
<protein>
    <submittedName>
        <fullName evidence="1">Uncharacterized protein</fullName>
    </submittedName>
</protein>
<dbReference type="AlphaFoldDB" id="A0A3B1CFY4"/>
<proteinExistence type="predicted"/>
<dbReference type="EMBL" id="UOGA01000100">
    <property type="protein sequence ID" value="VAX17655.1"/>
    <property type="molecule type" value="Genomic_DNA"/>
</dbReference>
<evidence type="ECO:0000313" key="1">
    <source>
        <dbReference type="EMBL" id="VAX17655.1"/>
    </source>
</evidence>
<gene>
    <name evidence="1" type="ORF">MNBD_NITROSPINAE04-1777</name>
</gene>
<organism evidence="1">
    <name type="scientific">hydrothermal vent metagenome</name>
    <dbReference type="NCBI Taxonomy" id="652676"/>
    <lineage>
        <taxon>unclassified sequences</taxon>
        <taxon>metagenomes</taxon>
        <taxon>ecological metagenomes</taxon>
    </lineage>
</organism>